<keyword evidence="5 7" id="KW-0012">Acyltransferase</keyword>
<dbReference type="InterPro" id="IPR016181">
    <property type="entry name" value="Acyl_CoA_acyltransferase"/>
</dbReference>
<evidence type="ECO:0000256" key="2">
    <source>
        <dbReference type="ARBA" id="ARBA00022679"/>
    </source>
</evidence>
<reference evidence="7 8" key="1">
    <citation type="journal article" date="2018" name="bioRxiv">
        <title>Evidence of independent acquisition and adaption of ultra-small bacteria to human hosts across the highly diverse yet reduced genomes of the phylum Saccharibacteria.</title>
        <authorList>
            <person name="McLean J.S."/>
            <person name="Bor B."/>
            <person name="To T.T."/>
            <person name="Liu Q."/>
            <person name="Kearns K.A."/>
            <person name="Solden L.M."/>
            <person name="Wrighton K.C."/>
            <person name="He X."/>
            <person name="Shi W."/>
        </authorList>
    </citation>
    <scope>NUCLEOTIDE SEQUENCE [LARGE SCALE GENOMIC DNA]</scope>
    <source>
        <strain evidence="7 8">TM7_G3_2_Rum_HOT_351B</strain>
    </source>
</reference>
<evidence type="ECO:0000256" key="6">
    <source>
        <dbReference type="ARBA" id="ARBA00023316"/>
    </source>
</evidence>
<dbReference type="Gene3D" id="3.40.630.30">
    <property type="match status" value="1"/>
</dbReference>
<dbReference type="Pfam" id="PF02388">
    <property type="entry name" value="FemAB"/>
    <property type="match status" value="2"/>
</dbReference>
<evidence type="ECO:0000313" key="7">
    <source>
        <dbReference type="EMBL" id="RYC74556.1"/>
    </source>
</evidence>
<organism evidence="7 8">
    <name type="scientific">Candidatus Nanosyncoccus alces</name>
    <dbReference type="NCBI Taxonomy" id="2171997"/>
    <lineage>
        <taxon>Bacteria</taxon>
        <taxon>Candidatus Saccharimonadota</taxon>
        <taxon>Candidatus Nanosyncoccalia</taxon>
        <taxon>Candidatus Nanosyncoccales</taxon>
        <taxon>Candidatus Nanosyncoccaceae</taxon>
        <taxon>Candidatus Nanosyncoccus</taxon>
    </lineage>
</organism>
<evidence type="ECO:0000256" key="4">
    <source>
        <dbReference type="ARBA" id="ARBA00022984"/>
    </source>
</evidence>
<evidence type="ECO:0000313" key="8">
    <source>
        <dbReference type="Proteomes" id="UP001191019"/>
    </source>
</evidence>
<proteinExistence type="inferred from homology"/>
<dbReference type="EC" id="2.3.2.16" evidence="7"/>
<evidence type="ECO:0000256" key="3">
    <source>
        <dbReference type="ARBA" id="ARBA00022960"/>
    </source>
</evidence>
<evidence type="ECO:0000256" key="5">
    <source>
        <dbReference type="ARBA" id="ARBA00023315"/>
    </source>
</evidence>
<dbReference type="EMBL" id="PRLM01000006">
    <property type="protein sequence ID" value="RYC74556.1"/>
    <property type="molecule type" value="Genomic_DNA"/>
</dbReference>
<dbReference type="Proteomes" id="UP001191019">
    <property type="component" value="Unassembled WGS sequence"/>
</dbReference>
<keyword evidence="4" id="KW-0573">Peptidoglycan synthesis</keyword>
<dbReference type="RefSeq" id="WP_164998360.1">
    <property type="nucleotide sequence ID" value="NZ_PRLM01000006.1"/>
</dbReference>
<accession>A0ABY0FLE7</accession>
<reference evidence="7 8" key="2">
    <citation type="journal article" date="2020" name="Cell Rep.">
        <title>Acquisition and Adaptation of Ultra-small Parasitic Reduced Genome Bacteria to Mammalian Hosts.</title>
        <authorList>
            <person name="McLean J.S."/>
            <person name="Bor B."/>
            <person name="Kerns K.A."/>
            <person name="Liu Q."/>
            <person name="To T.T."/>
            <person name="Solden L."/>
            <person name="Hendrickson E.L."/>
            <person name="Wrighton K."/>
            <person name="Shi W."/>
            <person name="He X."/>
        </authorList>
    </citation>
    <scope>NUCLEOTIDE SEQUENCE [LARGE SCALE GENOMIC DNA]</scope>
    <source>
        <strain evidence="7 8">TM7_G3_2_Rum_HOT_351B</strain>
    </source>
</reference>
<protein>
    <submittedName>
        <fullName evidence="7">Lipid II:glycine glycyltransferase</fullName>
        <ecNumber evidence="7">2.3.2.16</ecNumber>
    </submittedName>
</protein>
<keyword evidence="2 7" id="KW-0808">Transferase</keyword>
<gene>
    <name evidence="7" type="primary">femX</name>
    <name evidence="7" type="ORF">G3RUM_00713</name>
</gene>
<dbReference type="GO" id="GO:0016746">
    <property type="term" value="F:acyltransferase activity"/>
    <property type="evidence" value="ECO:0007669"/>
    <property type="project" value="UniProtKB-KW"/>
</dbReference>
<sequence length="324" mass="36885">MNWGEVVKRYPEANFLQSPNYGKMNEILGDKVITEDFDSKGHALMIVRDAKRGRYLEIPCGPLLDWRDKEAAKGVFTKISEIAKQEKCAFVRVRPQLKRSAENIKLLTDLGLKKAPMHLAAEHTVMIDLTKPEDNLLASMRRQTRYEVRRASKLGIMVEKDNNETIFREFRKVQAETAKRQGFIPPNLKTLLAEKEAFGNNIVIYVAKTAEGGPIAYGMIIKDGEEGDYYEAASTPLNRKLPGAYALLWQAMKDLKTEGYKRFNLWGIAPAGQPNHRYAGVTTFKTGFGGEVVEYVPAHDLVISRTRYLADFTFETLRKKRRHL</sequence>
<comment type="caution">
    <text evidence="7">The sequence shown here is derived from an EMBL/GenBank/DDBJ whole genome shotgun (WGS) entry which is preliminary data.</text>
</comment>
<keyword evidence="8" id="KW-1185">Reference proteome</keyword>
<dbReference type="InterPro" id="IPR050644">
    <property type="entry name" value="PG_Glycine_Bridge_Synth"/>
</dbReference>
<comment type="similarity">
    <text evidence="1">Belongs to the FemABX family.</text>
</comment>
<evidence type="ECO:0000256" key="1">
    <source>
        <dbReference type="ARBA" id="ARBA00009943"/>
    </source>
</evidence>
<keyword evidence="3" id="KW-0133">Cell shape</keyword>
<dbReference type="PROSITE" id="PS51191">
    <property type="entry name" value="FEMABX"/>
    <property type="match status" value="1"/>
</dbReference>
<dbReference type="PANTHER" id="PTHR36174:SF1">
    <property type="entry name" value="LIPID II:GLYCINE GLYCYLTRANSFERASE"/>
    <property type="match status" value="1"/>
</dbReference>
<name>A0ABY0FLE7_9BACT</name>
<keyword evidence="6" id="KW-0961">Cell wall biogenesis/degradation</keyword>
<dbReference type="InterPro" id="IPR003447">
    <property type="entry name" value="FEMABX"/>
</dbReference>
<dbReference type="PANTHER" id="PTHR36174">
    <property type="entry name" value="LIPID II:GLYCINE GLYCYLTRANSFERASE"/>
    <property type="match status" value="1"/>
</dbReference>
<dbReference type="SUPFAM" id="SSF55729">
    <property type="entry name" value="Acyl-CoA N-acyltransferases (Nat)"/>
    <property type="match status" value="2"/>
</dbReference>